<reference evidence="3" key="1">
    <citation type="submission" date="2008-07" db="EMBL/GenBank/DDBJ databases">
        <title>Annotation of Ajellomyces capsulatus strain H88.</title>
        <authorList>
            <person name="Champion M."/>
            <person name="Cuomo C."/>
            <person name="Ma L.-J."/>
            <person name="Henn M.R."/>
            <person name="Sil A."/>
            <person name="Goldman B."/>
            <person name="Young S.K."/>
            <person name="Kodira C.D."/>
            <person name="Zeng Q."/>
            <person name="Koehrsen M."/>
            <person name="Alvarado L."/>
            <person name="Berlin A."/>
            <person name="Borenstein D."/>
            <person name="Chen Z."/>
            <person name="Engels R."/>
            <person name="Freedman E."/>
            <person name="Gellesch M."/>
            <person name="Goldberg J."/>
            <person name="Griggs A."/>
            <person name="Gujja S."/>
            <person name="Heiman D."/>
            <person name="Hepburn T."/>
            <person name="Howarth C."/>
            <person name="Jen D."/>
            <person name="Larson L."/>
            <person name="Lewis B."/>
            <person name="Mehta T."/>
            <person name="Park D."/>
            <person name="Pearson M."/>
            <person name="Roberts A."/>
            <person name="Saif S."/>
            <person name="Shea T."/>
            <person name="Shenoy N."/>
            <person name="Sisk P."/>
            <person name="Stolte C."/>
            <person name="Sykes S."/>
            <person name="Walk T."/>
            <person name="White J."/>
            <person name="Yandava C."/>
            <person name="Klein B."/>
            <person name="McEwen J.G."/>
            <person name="Puccia R."/>
            <person name="Goldman G.H."/>
            <person name="Felipe M.S."/>
            <person name="Nino-Vega G."/>
            <person name="San-Blas G."/>
            <person name="Taylor J."/>
            <person name="Mendoza L."/>
            <person name="Galagan J."/>
            <person name="Nusbaum C."/>
            <person name="Birren B."/>
        </authorList>
    </citation>
    <scope>NUCLEOTIDE SEQUENCE [LARGE SCALE GENOMIC DNA]</scope>
    <source>
        <strain evidence="3">H88</strain>
    </source>
</reference>
<dbReference type="Proteomes" id="UP000008142">
    <property type="component" value="Unassembled WGS sequence"/>
</dbReference>
<dbReference type="VEuPathDB" id="FungiDB:I7I53_01328"/>
<protein>
    <submittedName>
        <fullName evidence="2">Predicted protein</fullName>
    </submittedName>
</protein>
<sequence>MRPTAQRNLGKGKSVAGNSSAGRTIGMGKLSIVLPSSSISNVSGVPESLRAGCIPLKFRSDISKISTEKLEDLLLQRGRTRSHTEMASLTRTSLRIYNSSSANLKSWDTTYKPKHGWIGKTLTAGESQQLNDENVEEKRGEILE</sequence>
<dbReference type="EMBL" id="DS990640">
    <property type="protein sequence ID" value="EGC47758.1"/>
    <property type="molecule type" value="Genomic_DNA"/>
</dbReference>
<dbReference type="HOGENOM" id="CLU_1795904_0_0_1"/>
<organism evidence="3">
    <name type="scientific">Ajellomyces capsulatus (strain H88)</name>
    <name type="common">Darling's disease fungus</name>
    <name type="synonym">Histoplasma capsulatum</name>
    <dbReference type="NCBI Taxonomy" id="544711"/>
    <lineage>
        <taxon>Eukaryota</taxon>
        <taxon>Fungi</taxon>
        <taxon>Dikarya</taxon>
        <taxon>Ascomycota</taxon>
        <taxon>Pezizomycotina</taxon>
        <taxon>Eurotiomycetes</taxon>
        <taxon>Eurotiomycetidae</taxon>
        <taxon>Onygenales</taxon>
        <taxon>Ajellomycetaceae</taxon>
        <taxon>Histoplasma</taxon>
    </lineage>
</organism>
<accession>F0UPA6</accession>
<gene>
    <name evidence="2" type="ORF">HCEG_06973</name>
</gene>
<evidence type="ECO:0000313" key="2">
    <source>
        <dbReference type="EMBL" id="EGC47758.1"/>
    </source>
</evidence>
<proteinExistence type="predicted"/>
<evidence type="ECO:0000256" key="1">
    <source>
        <dbReference type="SAM" id="MobiDB-lite"/>
    </source>
</evidence>
<name>F0UPA6_AJEC8</name>
<feature type="region of interest" description="Disordered" evidence="1">
    <location>
        <begin position="1"/>
        <end position="20"/>
    </location>
</feature>
<evidence type="ECO:0000313" key="3">
    <source>
        <dbReference type="Proteomes" id="UP000008142"/>
    </source>
</evidence>
<dbReference type="OrthoDB" id="4187961at2759"/>
<dbReference type="AlphaFoldDB" id="F0UPA6"/>